<accession>A0AA39UT19</accession>
<comment type="caution">
    <text evidence="2">The sequence shown here is derived from an EMBL/GenBank/DDBJ whole genome shotgun (WGS) entry which is preliminary data.</text>
</comment>
<evidence type="ECO:0000313" key="3">
    <source>
        <dbReference type="Proteomes" id="UP001175228"/>
    </source>
</evidence>
<evidence type="ECO:0000256" key="1">
    <source>
        <dbReference type="SAM" id="MobiDB-lite"/>
    </source>
</evidence>
<protein>
    <submittedName>
        <fullName evidence="2">Uncharacterized protein</fullName>
    </submittedName>
</protein>
<gene>
    <name evidence="2" type="ORF">EDD18DRAFT_1100627</name>
</gene>
<dbReference type="AlphaFoldDB" id="A0AA39UT19"/>
<keyword evidence="3" id="KW-1185">Reference proteome</keyword>
<dbReference type="Proteomes" id="UP001175228">
    <property type="component" value="Unassembled WGS sequence"/>
</dbReference>
<sequence>MWEWEVEGPNCFCPLMDPTSLQVQAILCRDDGDRQWFFICVSKYCKYHIDLTRVFSPGLPQSALQNYVIGCDEGAPWTENLDYHSTFVMHPRAPGTVVPESDQEEGPNSPPVRRLDLTKRVPTSPTRNRRIVNPVTTCSKLGSTAKERRLSLQVQGAGGDSVQTEGGDLTKIAYGYARSIGMAAQQLHKLNDKSAAIKILPRLFASRSKEA</sequence>
<feature type="region of interest" description="Disordered" evidence="1">
    <location>
        <begin position="95"/>
        <end position="114"/>
    </location>
</feature>
<name>A0AA39UT19_9AGAR</name>
<evidence type="ECO:0000313" key="2">
    <source>
        <dbReference type="EMBL" id="KAK0502137.1"/>
    </source>
</evidence>
<reference evidence="2" key="1">
    <citation type="submission" date="2023-06" db="EMBL/GenBank/DDBJ databases">
        <authorList>
            <consortium name="Lawrence Berkeley National Laboratory"/>
            <person name="Ahrendt S."/>
            <person name="Sahu N."/>
            <person name="Indic B."/>
            <person name="Wong-Bajracharya J."/>
            <person name="Merenyi Z."/>
            <person name="Ke H.-M."/>
            <person name="Monk M."/>
            <person name="Kocsube S."/>
            <person name="Drula E."/>
            <person name="Lipzen A."/>
            <person name="Balint B."/>
            <person name="Henrissat B."/>
            <person name="Andreopoulos B."/>
            <person name="Martin F.M."/>
            <person name="Harder C.B."/>
            <person name="Rigling D."/>
            <person name="Ford K.L."/>
            <person name="Foster G.D."/>
            <person name="Pangilinan J."/>
            <person name="Papanicolaou A."/>
            <person name="Barry K."/>
            <person name="LaButti K."/>
            <person name="Viragh M."/>
            <person name="Koriabine M."/>
            <person name="Yan M."/>
            <person name="Riley R."/>
            <person name="Champramary S."/>
            <person name="Plett K.L."/>
            <person name="Tsai I.J."/>
            <person name="Slot J."/>
            <person name="Sipos G."/>
            <person name="Plett J."/>
            <person name="Nagy L.G."/>
            <person name="Grigoriev I.V."/>
        </authorList>
    </citation>
    <scope>NUCLEOTIDE SEQUENCE</scope>
    <source>
        <strain evidence="2">HWK02</strain>
    </source>
</reference>
<dbReference type="EMBL" id="JAUEPU010000005">
    <property type="protein sequence ID" value="KAK0502137.1"/>
    <property type="molecule type" value="Genomic_DNA"/>
</dbReference>
<organism evidence="2 3">
    <name type="scientific">Armillaria luteobubalina</name>
    <dbReference type="NCBI Taxonomy" id="153913"/>
    <lineage>
        <taxon>Eukaryota</taxon>
        <taxon>Fungi</taxon>
        <taxon>Dikarya</taxon>
        <taxon>Basidiomycota</taxon>
        <taxon>Agaricomycotina</taxon>
        <taxon>Agaricomycetes</taxon>
        <taxon>Agaricomycetidae</taxon>
        <taxon>Agaricales</taxon>
        <taxon>Marasmiineae</taxon>
        <taxon>Physalacriaceae</taxon>
        <taxon>Armillaria</taxon>
    </lineage>
</organism>
<proteinExistence type="predicted"/>